<keyword evidence="3 6" id="KW-0472">Membrane</keyword>
<evidence type="ECO:0000313" key="10">
    <source>
        <dbReference type="RefSeq" id="XP_060053651.1"/>
    </source>
</evidence>
<protein>
    <submittedName>
        <fullName evidence="10">SLAM family member 6 isoform X1</fullName>
    </submittedName>
</protein>
<evidence type="ECO:0000256" key="6">
    <source>
        <dbReference type="SAM" id="Phobius"/>
    </source>
</evidence>
<dbReference type="InterPro" id="IPR007110">
    <property type="entry name" value="Ig-like_dom"/>
</dbReference>
<dbReference type="Proteomes" id="UP001652624">
    <property type="component" value="Chromosome 9"/>
</dbReference>
<gene>
    <name evidence="10" type="primary">SLAMF6</name>
</gene>
<feature type="signal peptide" evidence="7">
    <location>
        <begin position="1"/>
        <end position="21"/>
    </location>
</feature>
<name>A0ABM3XXW0_ERIEU</name>
<reference evidence="10" key="1">
    <citation type="submission" date="2025-08" db="UniProtKB">
        <authorList>
            <consortium name="RefSeq"/>
        </authorList>
    </citation>
    <scope>IDENTIFICATION</scope>
</reference>
<dbReference type="InterPro" id="IPR036179">
    <property type="entry name" value="Ig-like_dom_sf"/>
</dbReference>
<dbReference type="RefSeq" id="XP_060053651.1">
    <property type="nucleotide sequence ID" value="XM_060197668.1"/>
</dbReference>
<evidence type="ECO:0000259" key="8">
    <source>
        <dbReference type="PROSITE" id="PS50835"/>
    </source>
</evidence>
<evidence type="ECO:0000256" key="2">
    <source>
        <dbReference type="ARBA" id="ARBA00022729"/>
    </source>
</evidence>
<evidence type="ECO:0000256" key="7">
    <source>
        <dbReference type="SAM" id="SignalP"/>
    </source>
</evidence>
<evidence type="ECO:0000256" key="3">
    <source>
        <dbReference type="ARBA" id="ARBA00023136"/>
    </source>
</evidence>
<keyword evidence="4" id="KW-0325">Glycoprotein</keyword>
<keyword evidence="9" id="KW-1185">Reference proteome</keyword>
<dbReference type="SUPFAM" id="SSF48726">
    <property type="entry name" value="Immunoglobulin"/>
    <property type="match status" value="2"/>
</dbReference>
<evidence type="ECO:0000256" key="5">
    <source>
        <dbReference type="SAM" id="MobiDB-lite"/>
    </source>
</evidence>
<dbReference type="InterPro" id="IPR013783">
    <property type="entry name" value="Ig-like_fold"/>
</dbReference>
<dbReference type="InterPro" id="IPR015631">
    <property type="entry name" value="CD2/SLAM_rcpt"/>
</dbReference>
<feature type="compositionally biased region" description="Polar residues" evidence="5">
    <location>
        <begin position="306"/>
        <end position="319"/>
    </location>
</feature>
<accession>A0ABM3XXW0</accession>
<feature type="region of interest" description="Disordered" evidence="5">
    <location>
        <begin position="294"/>
        <end position="332"/>
    </location>
</feature>
<dbReference type="PANTHER" id="PTHR12080">
    <property type="entry name" value="SIGNALING LYMPHOCYTIC ACTIVATION MOLECULE"/>
    <property type="match status" value="1"/>
</dbReference>
<dbReference type="GeneID" id="132540385"/>
<feature type="chain" id="PRO_5045941088" evidence="7">
    <location>
        <begin position="22"/>
        <end position="332"/>
    </location>
</feature>
<dbReference type="PROSITE" id="PS50835">
    <property type="entry name" value="IG_LIKE"/>
    <property type="match status" value="1"/>
</dbReference>
<feature type="transmembrane region" description="Helical" evidence="6">
    <location>
        <begin position="226"/>
        <end position="249"/>
    </location>
</feature>
<evidence type="ECO:0000256" key="1">
    <source>
        <dbReference type="ARBA" id="ARBA00004370"/>
    </source>
</evidence>
<sequence length="332" mass="37519">MAQLLLFLILLLRLETGTTVSQTISTRLDVVGTLGKSVILPLRIPEGVEFTSVAWLHNHTSTIAILYINPAQGSQFYVVDPVWQGRLELIQPYSLQLSNLTWKDMGSYSAQINIKNSKLFFNYFLLIFKQLGDLQVTHNVRWTENSTCKVHLACSVVDPGDNVMLQWQVPGNTSEVNLTLSWDRRKWSEENYTCTASNPVSNVSSSVSLRVLCTELHPDQNSTQNIIWVVFIIFIIIITMTITITVICCHKRKKRHNVHVFTWLPEVTVNNTEYSLTSPGSTVYAQVTHPIRAMRTPPPMKKEDSSTIYSTVQQSNENKPISPKATALNNVN</sequence>
<feature type="domain" description="Ig-like" evidence="8">
    <location>
        <begin position="152"/>
        <end position="210"/>
    </location>
</feature>
<keyword evidence="6" id="KW-0812">Transmembrane</keyword>
<dbReference type="Gene3D" id="2.60.40.10">
    <property type="entry name" value="Immunoglobulins"/>
    <property type="match status" value="2"/>
</dbReference>
<evidence type="ECO:0000313" key="9">
    <source>
        <dbReference type="Proteomes" id="UP001652624"/>
    </source>
</evidence>
<dbReference type="PANTHER" id="PTHR12080:SF16">
    <property type="entry name" value="SLAM FAMILY MEMBER 6"/>
    <property type="match status" value="1"/>
</dbReference>
<proteinExistence type="predicted"/>
<keyword evidence="6" id="KW-1133">Transmembrane helix</keyword>
<evidence type="ECO:0000256" key="4">
    <source>
        <dbReference type="ARBA" id="ARBA00023180"/>
    </source>
</evidence>
<comment type="subcellular location">
    <subcellularLocation>
        <location evidence="1">Membrane</location>
    </subcellularLocation>
</comment>
<organism evidence="9 10">
    <name type="scientific">Erinaceus europaeus</name>
    <name type="common">Western European hedgehog</name>
    <dbReference type="NCBI Taxonomy" id="9365"/>
    <lineage>
        <taxon>Eukaryota</taxon>
        <taxon>Metazoa</taxon>
        <taxon>Chordata</taxon>
        <taxon>Craniata</taxon>
        <taxon>Vertebrata</taxon>
        <taxon>Euteleostomi</taxon>
        <taxon>Mammalia</taxon>
        <taxon>Eutheria</taxon>
        <taxon>Laurasiatheria</taxon>
        <taxon>Eulipotyphla</taxon>
        <taxon>Erinaceidae</taxon>
        <taxon>Erinaceinae</taxon>
        <taxon>Erinaceus</taxon>
    </lineage>
</organism>
<keyword evidence="2 7" id="KW-0732">Signal</keyword>